<organism evidence="1 2">
    <name type="scientific">Botryotinia fuckeliana (strain T4)</name>
    <name type="common">Noble rot fungus</name>
    <name type="synonym">Botrytis cinerea</name>
    <dbReference type="NCBI Taxonomy" id="999810"/>
    <lineage>
        <taxon>Eukaryota</taxon>
        <taxon>Fungi</taxon>
        <taxon>Dikarya</taxon>
        <taxon>Ascomycota</taxon>
        <taxon>Pezizomycotina</taxon>
        <taxon>Leotiomycetes</taxon>
        <taxon>Helotiales</taxon>
        <taxon>Sclerotiniaceae</taxon>
        <taxon>Botrytis</taxon>
    </lineage>
</organism>
<accession>G2YI42</accession>
<reference evidence="2" key="1">
    <citation type="journal article" date="2011" name="PLoS Genet.">
        <title>Genomic analysis of the necrotrophic fungal pathogens Sclerotinia sclerotiorum and Botrytis cinerea.</title>
        <authorList>
            <person name="Amselem J."/>
            <person name="Cuomo C.A."/>
            <person name="van Kan J.A."/>
            <person name="Viaud M."/>
            <person name="Benito E.P."/>
            <person name="Couloux A."/>
            <person name="Coutinho P.M."/>
            <person name="de Vries R.P."/>
            <person name="Dyer P.S."/>
            <person name="Fillinger S."/>
            <person name="Fournier E."/>
            <person name="Gout L."/>
            <person name="Hahn M."/>
            <person name="Kohn L."/>
            <person name="Lapalu N."/>
            <person name="Plummer K.M."/>
            <person name="Pradier J.M."/>
            <person name="Quevillon E."/>
            <person name="Sharon A."/>
            <person name="Simon A."/>
            <person name="ten Have A."/>
            <person name="Tudzynski B."/>
            <person name="Tudzynski P."/>
            <person name="Wincker P."/>
            <person name="Andrew M."/>
            <person name="Anthouard V."/>
            <person name="Beever R.E."/>
            <person name="Beffa R."/>
            <person name="Benoit I."/>
            <person name="Bouzid O."/>
            <person name="Brault B."/>
            <person name="Chen Z."/>
            <person name="Choquer M."/>
            <person name="Collemare J."/>
            <person name="Cotton P."/>
            <person name="Danchin E.G."/>
            <person name="Da Silva C."/>
            <person name="Gautier A."/>
            <person name="Giraud C."/>
            <person name="Giraud T."/>
            <person name="Gonzalez C."/>
            <person name="Grossetete S."/>
            <person name="Guldener U."/>
            <person name="Henrissat B."/>
            <person name="Howlett B.J."/>
            <person name="Kodira C."/>
            <person name="Kretschmer M."/>
            <person name="Lappartient A."/>
            <person name="Leroch M."/>
            <person name="Levis C."/>
            <person name="Mauceli E."/>
            <person name="Neuveglise C."/>
            <person name="Oeser B."/>
            <person name="Pearson M."/>
            <person name="Poulain J."/>
            <person name="Poussereau N."/>
            <person name="Quesneville H."/>
            <person name="Rascle C."/>
            <person name="Schumacher J."/>
            <person name="Segurens B."/>
            <person name="Sexton A."/>
            <person name="Silva E."/>
            <person name="Sirven C."/>
            <person name="Soanes D.M."/>
            <person name="Talbot N.J."/>
            <person name="Templeton M."/>
            <person name="Yandava C."/>
            <person name="Yarden O."/>
            <person name="Zeng Q."/>
            <person name="Rollins J.A."/>
            <person name="Lebrun M.H."/>
            <person name="Dickman M."/>
        </authorList>
    </citation>
    <scope>NUCLEOTIDE SEQUENCE [LARGE SCALE GENOMIC DNA]</scope>
    <source>
        <strain evidence="2">T4</strain>
    </source>
</reference>
<protein>
    <submittedName>
        <fullName evidence="1">Uncharacterized protein</fullName>
    </submittedName>
</protein>
<dbReference type="Proteomes" id="UP000008177">
    <property type="component" value="Unplaced contigs"/>
</dbReference>
<sequence>MSQGKFNTLTPDHQTGYTIVGITNMRIICPSPKPVLFIKYQDHSLIRSPTPTQKHIIKLPPTFCQPQSIASAARYLDSGERLRIDVAIAARSLPLDPSHLLGNHLTRCNSGDPRYSYSVFQASRGTQRSQANTQRLLATIFTTRGSSLRVFESTSLLGHRILWSMKI</sequence>
<evidence type="ECO:0000313" key="2">
    <source>
        <dbReference type="Proteomes" id="UP000008177"/>
    </source>
</evidence>
<dbReference type="InParanoid" id="G2YI42"/>
<evidence type="ECO:0000313" key="1">
    <source>
        <dbReference type="EMBL" id="CCD51379.1"/>
    </source>
</evidence>
<gene>
    <name evidence="1" type="ORF">BofuT4_P016850.1</name>
</gene>
<dbReference type="AlphaFoldDB" id="G2YI42"/>
<proteinExistence type="predicted"/>
<name>G2YI42_BOTF4</name>
<dbReference type="EMBL" id="FQ790337">
    <property type="protein sequence ID" value="CCD51379.1"/>
    <property type="molecule type" value="Genomic_DNA"/>
</dbReference>
<dbReference type="HOGENOM" id="CLU_1594273_0_0_1"/>